<sequence>MALGSRVINIRVEEVAKDNYEEILALEVTCANKSTLFGFPYSCRLAYVESIKYIYSENTFLLYNRRAPLCLSSIMSPKFLHSITSVGLHWRASSEEEKLAMASLEPNQIWTQACFSLAAMQNLRHLRILLDKRNGYGYGFWPDDISLFTPICQIKNVSPPYLHVEANWSCLTAETSPPWLVEKCNKVQEKEGTWPFKLHRSLKTTETSACDYPGCEDLDSVLDTTVCIACGKVH</sequence>
<accession>A0A6A5YHI2</accession>
<dbReference type="PANTHER" id="PTHR38790">
    <property type="entry name" value="2EXR DOMAIN-CONTAINING PROTEIN-RELATED"/>
    <property type="match status" value="1"/>
</dbReference>
<protein>
    <recommendedName>
        <fullName evidence="1">DUF7730 domain-containing protein</fullName>
    </recommendedName>
</protein>
<organism evidence="2 3">
    <name type="scientific">Lophiotrema nucula</name>
    <dbReference type="NCBI Taxonomy" id="690887"/>
    <lineage>
        <taxon>Eukaryota</taxon>
        <taxon>Fungi</taxon>
        <taxon>Dikarya</taxon>
        <taxon>Ascomycota</taxon>
        <taxon>Pezizomycotina</taxon>
        <taxon>Dothideomycetes</taxon>
        <taxon>Pleosporomycetidae</taxon>
        <taxon>Pleosporales</taxon>
        <taxon>Lophiotremataceae</taxon>
        <taxon>Lophiotrema</taxon>
    </lineage>
</organism>
<dbReference type="Pfam" id="PF24864">
    <property type="entry name" value="DUF7730"/>
    <property type="match status" value="1"/>
</dbReference>
<gene>
    <name evidence="2" type="ORF">BDV96DRAFT_655464</name>
</gene>
<dbReference type="EMBL" id="ML977376">
    <property type="protein sequence ID" value="KAF2105608.1"/>
    <property type="molecule type" value="Genomic_DNA"/>
</dbReference>
<evidence type="ECO:0000313" key="3">
    <source>
        <dbReference type="Proteomes" id="UP000799770"/>
    </source>
</evidence>
<dbReference type="InterPro" id="IPR056632">
    <property type="entry name" value="DUF7730"/>
</dbReference>
<dbReference type="AlphaFoldDB" id="A0A6A5YHI2"/>
<dbReference type="OrthoDB" id="4757095at2759"/>
<keyword evidence="3" id="KW-1185">Reference proteome</keyword>
<evidence type="ECO:0000313" key="2">
    <source>
        <dbReference type="EMBL" id="KAF2105608.1"/>
    </source>
</evidence>
<evidence type="ECO:0000259" key="1">
    <source>
        <dbReference type="Pfam" id="PF24864"/>
    </source>
</evidence>
<proteinExistence type="predicted"/>
<feature type="domain" description="DUF7730" evidence="1">
    <location>
        <begin position="28"/>
        <end position="132"/>
    </location>
</feature>
<reference evidence="2" key="1">
    <citation type="journal article" date="2020" name="Stud. Mycol.">
        <title>101 Dothideomycetes genomes: a test case for predicting lifestyles and emergence of pathogens.</title>
        <authorList>
            <person name="Haridas S."/>
            <person name="Albert R."/>
            <person name="Binder M."/>
            <person name="Bloem J."/>
            <person name="Labutti K."/>
            <person name="Salamov A."/>
            <person name="Andreopoulos B."/>
            <person name="Baker S."/>
            <person name="Barry K."/>
            <person name="Bills G."/>
            <person name="Bluhm B."/>
            <person name="Cannon C."/>
            <person name="Castanera R."/>
            <person name="Culley D."/>
            <person name="Daum C."/>
            <person name="Ezra D."/>
            <person name="Gonzalez J."/>
            <person name="Henrissat B."/>
            <person name="Kuo A."/>
            <person name="Liang C."/>
            <person name="Lipzen A."/>
            <person name="Lutzoni F."/>
            <person name="Magnuson J."/>
            <person name="Mondo S."/>
            <person name="Nolan M."/>
            <person name="Ohm R."/>
            <person name="Pangilinan J."/>
            <person name="Park H.-J."/>
            <person name="Ramirez L."/>
            <person name="Alfaro M."/>
            <person name="Sun H."/>
            <person name="Tritt A."/>
            <person name="Yoshinaga Y."/>
            <person name="Zwiers L.-H."/>
            <person name="Turgeon B."/>
            <person name="Goodwin S."/>
            <person name="Spatafora J."/>
            <person name="Crous P."/>
            <person name="Grigoriev I."/>
        </authorList>
    </citation>
    <scope>NUCLEOTIDE SEQUENCE</scope>
    <source>
        <strain evidence="2">CBS 627.86</strain>
    </source>
</reference>
<name>A0A6A5YHI2_9PLEO</name>
<dbReference type="Proteomes" id="UP000799770">
    <property type="component" value="Unassembled WGS sequence"/>
</dbReference>